<proteinExistence type="predicted"/>
<dbReference type="GO" id="GO:0010181">
    <property type="term" value="F:FMN binding"/>
    <property type="evidence" value="ECO:0007669"/>
    <property type="project" value="InterPro"/>
</dbReference>
<dbReference type="Pfam" id="PF00258">
    <property type="entry name" value="Flavodoxin_1"/>
    <property type="match status" value="1"/>
</dbReference>
<feature type="domain" description="Flavodoxin-like" evidence="4">
    <location>
        <begin position="2"/>
        <end position="139"/>
    </location>
</feature>
<dbReference type="AlphaFoldDB" id="A0A1J5SCW4"/>
<dbReference type="PROSITE" id="PS50902">
    <property type="entry name" value="FLAVODOXIN_LIKE"/>
    <property type="match status" value="1"/>
</dbReference>
<organism evidence="5">
    <name type="scientific">mine drainage metagenome</name>
    <dbReference type="NCBI Taxonomy" id="410659"/>
    <lineage>
        <taxon>unclassified sequences</taxon>
        <taxon>metagenomes</taxon>
        <taxon>ecological metagenomes</taxon>
    </lineage>
</organism>
<dbReference type="InterPro" id="IPR001094">
    <property type="entry name" value="Flavdoxin-like"/>
</dbReference>
<dbReference type="InterPro" id="IPR008254">
    <property type="entry name" value="Flavodoxin/NO_synth"/>
</dbReference>
<dbReference type="PRINTS" id="PR00369">
    <property type="entry name" value="FLAVODOXIN"/>
</dbReference>
<name>A0A1J5SCW4_9ZZZZ</name>
<protein>
    <submittedName>
        <fullName evidence="5">Sulfite reductase [NADPH] flavoprotein alpha-component</fullName>
        <ecNumber evidence="5">1.8.1.2</ecNumber>
    </submittedName>
</protein>
<dbReference type="EC" id="1.8.1.2" evidence="5"/>
<keyword evidence="5" id="KW-0560">Oxidoreductase</keyword>
<evidence type="ECO:0000256" key="1">
    <source>
        <dbReference type="ARBA" id="ARBA00001917"/>
    </source>
</evidence>
<sequence length="156" mass="17408">MITLLYATVSGRAESLALAAAERLRSIGKRVEVHNVSHFPVHTLEGTRLALFVASSWGDGATPPDAIEFCRQLESPKLKFPQLTYAVLALGEGSEQKHVGCGWRIDMALESRGARRILPRWNCDRNSLVEFEVWLRTVEAVLTTPRLAQDRQLKLA</sequence>
<evidence type="ECO:0000256" key="3">
    <source>
        <dbReference type="ARBA" id="ARBA00022643"/>
    </source>
</evidence>
<dbReference type="PANTHER" id="PTHR19384:SF128">
    <property type="entry name" value="NADPH OXIDOREDUCTASE A"/>
    <property type="match status" value="1"/>
</dbReference>
<dbReference type="GO" id="GO:0004783">
    <property type="term" value="F:sulfite reductase (NADPH) activity"/>
    <property type="evidence" value="ECO:0007669"/>
    <property type="project" value="UniProtKB-EC"/>
</dbReference>
<dbReference type="Gene3D" id="3.40.50.360">
    <property type="match status" value="1"/>
</dbReference>
<dbReference type="EMBL" id="MLJW01000044">
    <property type="protein sequence ID" value="OIR06345.1"/>
    <property type="molecule type" value="Genomic_DNA"/>
</dbReference>
<dbReference type="GO" id="GO:0050660">
    <property type="term" value="F:flavin adenine dinucleotide binding"/>
    <property type="evidence" value="ECO:0007669"/>
    <property type="project" value="TreeGrafter"/>
</dbReference>
<evidence type="ECO:0000256" key="2">
    <source>
        <dbReference type="ARBA" id="ARBA00022630"/>
    </source>
</evidence>
<keyword evidence="3" id="KW-0288">FMN</keyword>
<accession>A0A1J5SCW4</accession>
<evidence type="ECO:0000259" key="4">
    <source>
        <dbReference type="PROSITE" id="PS50902"/>
    </source>
</evidence>
<comment type="caution">
    <text evidence="5">The sequence shown here is derived from an EMBL/GenBank/DDBJ whole genome shotgun (WGS) entry which is preliminary data.</text>
</comment>
<dbReference type="GO" id="GO:0005829">
    <property type="term" value="C:cytosol"/>
    <property type="evidence" value="ECO:0007669"/>
    <property type="project" value="TreeGrafter"/>
</dbReference>
<dbReference type="SUPFAM" id="SSF52218">
    <property type="entry name" value="Flavoproteins"/>
    <property type="match status" value="1"/>
</dbReference>
<evidence type="ECO:0000313" key="5">
    <source>
        <dbReference type="EMBL" id="OIR06345.1"/>
    </source>
</evidence>
<comment type="cofactor">
    <cofactor evidence="1">
        <name>FMN</name>
        <dbReference type="ChEBI" id="CHEBI:58210"/>
    </cofactor>
</comment>
<dbReference type="PANTHER" id="PTHR19384">
    <property type="entry name" value="NITRIC OXIDE SYNTHASE-RELATED"/>
    <property type="match status" value="1"/>
</dbReference>
<reference evidence="5" key="1">
    <citation type="submission" date="2016-10" db="EMBL/GenBank/DDBJ databases">
        <title>Sequence of Gallionella enrichment culture.</title>
        <authorList>
            <person name="Poehlein A."/>
            <person name="Muehling M."/>
            <person name="Daniel R."/>
        </authorList>
    </citation>
    <scope>NUCLEOTIDE SEQUENCE</scope>
</reference>
<dbReference type="InterPro" id="IPR029039">
    <property type="entry name" value="Flavoprotein-like_sf"/>
</dbReference>
<keyword evidence="2" id="KW-0285">Flavoprotein</keyword>
<gene>
    <name evidence="5" type="primary">cysJ_2</name>
    <name evidence="5" type="ORF">GALL_115350</name>
</gene>